<evidence type="ECO:0000256" key="13">
    <source>
        <dbReference type="RuleBase" id="RU004349"/>
    </source>
</evidence>
<dbReference type="Gene3D" id="1.10.3370.10">
    <property type="entry name" value="SecY subunit domain"/>
    <property type="match status" value="1"/>
</dbReference>
<dbReference type="InterPro" id="IPR026593">
    <property type="entry name" value="SecY"/>
</dbReference>
<evidence type="ECO:0000256" key="2">
    <source>
        <dbReference type="ARBA" id="ARBA00005751"/>
    </source>
</evidence>
<dbReference type="PROSITE" id="PS00756">
    <property type="entry name" value="SECY_2"/>
    <property type="match status" value="1"/>
</dbReference>
<dbReference type="GO" id="GO:0043952">
    <property type="term" value="P:protein transport by the Sec complex"/>
    <property type="evidence" value="ECO:0007669"/>
    <property type="project" value="UniProtKB-UniRule"/>
</dbReference>
<keyword evidence="8 10" id="KW-0472">Membrane</keyword>
<feature type="transmembrane region" description="Helical" evidence="10">
    <location>
        <begin position="154"/>
        <end position="174"/>
    </location>
</feature>
<dbReference type="InterPro" id="IPR002208">
    <property type="entry name" value="SecY/SEC61-alpha"/>
</dbReference>
<dbReference type="NCBIfam" id="TIGR00967">
    <property type="entry name" value="3a0501s007"/>
    <property type="match status" value="1"/>
</dbReference>
<evidence type="ECO:0000256" key="7">
    <source>
        <dbReference type="ARBA" id="ARBA00023010"/>
    </source>
</evidence>
<feature type="transmembrane region" description="Helical" evidence="10">
    <location>
        <begin position="404"/>
        <end position="423"/>
    </location>
</feature>
<evidence type="ECO:0000256" key="4">
    <source>
        <dbReference type="ARBA" id="ARBA00022692"/>
    </source>
</evidence>
<dbReference type="PROSITE" id="PS00755">
    <property type="entry name" value="SECY_1"/>
    <property type="match status" value="1"/>
</dbReference>
<dbReference type="SUPFAM" id="SSF103491">
    <property type="entry name" value="Preprotein translocase SecY subunit"/>
    <property type="match status" value="1"/>
</dbReference>
<keyword evidence="5 10" id="KW-0653">Protein transport</keyword>
<dbReference type="InterPro" id="IPR030659">
    <property type="entry name" value="SecY_CS"/>
</dbReference>
<dbReference type="GO" id="GO:0065002">
    <property type="term" value="P:intracellular protein transmembrane transport"/>
    <property type="evidence" value="ECO:0007669"/>
    <property type="project" value="UniProtKB-UniRule"/>
</dbReference>
<evidence type="ECO:0000256" key="5">
    <source>
        <dbReference type="ARBA" id="ARBA00022927"/>
    </source>
</evidence>
<feature type="transmembrane region" description="Helical" evidence="10">
    <location>
        <begin position="220"/>
        <end position="244"/>
    </location>
</feature>
<comment type="caution">
    <text evidence="10">Lacks conserved residue(s) required for the propagation of feature annotation.</text>
</comment>
<comment type="subcellular location">
    <subcellularLocation>
        <location evidence="10">Cell membrane</location>
        <topology evidence="10">Multi-pass membrane protein</topology>
    </subcellularLocation>
    <subcellularLocation>
        <location evidence="1 12">Membrane</location>
        <topology evidence="1 12">Multi-pass membrane protein</topology>
    </subcellularLocation>
</comment>
<evidence type="ECO:0000313" key="15">
    <source>
        <dbReference type="Proteomes" id="UP000824249"/>
    </source>
</evidence>
<keyword evidence="4 10" id="KW-0812">Transmembrane</keyword>
<keyword evidence="3 10" id="KW-0813">Transport</keyword>
<dbReference type="PANTHER" id="PTHR10906">
    <property type="entry name" value="SECY/SEC61-ALPHA FAMILY MEMBER"/>
    <property type="match status" value="1"/>
</dbReference>
<comment type="function">
    <text evidence="10 11">The central subunit of the protein translocation channel SecYEG. Consists of two halves formed by TMs 1-5 and 6-10. These two domains form a lateral gate at the front which open onto the bilayer between TMs 2 and 7, and are clamped together by SecE at the back. The channel is closed by both a pore ring composed of hydrophobic SecY resides and a short helix (helix 2A) on the extracellular side of the membrane which forms a plug. The plug probably moves laterally to allow the channel to open. The ring and the pore may move independently.</text>
</comment>
<accession>A0A9D2ARM6</accession>
<evidence type="ECO:0000256" key="6">
    <source>
        <dbReference type="ARBA" id="ARBA00022989"/>
    </source>
</evidence>
<dbReference type="FunFam" id="1.10.3370.10:FF:000001">
    <property type="entry name" value="Preprotein translocase subunit SecY"/>
    <property type="match status" value="1"/>
</dbReference>
<feature type="transmembrane region" description="Helical" evidence="10">
    <location>
        <begin position="278"/>
        <end position="299"/>
    </location>
</feature>
<evidence type="ECO:0000256" key="9">
    <source>
        <dbReference type="ARBA" id="ARBA00039733"/>
    </source>
</evidence>
<sequence length="441" mass="48011">MFETLKNAFKVKEIRKKLIITLLLLLVYRLGCYIPIPGLATDVFSGMVEGNNFLNLMNSVTGGALANGTLFALGIGPYINSSIIVQLLCVGIPALERLTKQGEEGKKKIAAITRWLTLALAIVQAVGIVIAFGSSGEEDSISSAALSLFGNQRWLLYIYMIVLYSAGAMLTMWLGERITEYGVGNGISLIIFLGIISTAGMTLFIEPIRQAVAGSFTTDTAISIILFIIIAVVIFGAIVAVDLAERRIPVQYAKQVKGRKMYGGQSTVIPIKISGSGVMPLIFAFAIISLPDLIMGLFWDGYSSSWYAQNISNGQGAFGWVYILVLCLLIFAFSFFYAQIQFNPDDISKSIQQNGGFIPGIRPGRPTAAYLKKISNRITLFGAIFLALVAFIPSFAFSFAGDQYVNVFSTTGILIVVSVALEFDKQLQSQLMMKNYKGFLK</sequence>
<keyword evidence="6 10" id="KW-1133">Transmembrane helix</keyword>
<comment type="caution">
    <text evidence="14">The sequence shown here is derived from an EMBL/GenBank/DDBJ whole genome shotgun (WGS) entry which is preliminary data.</text>
</comment>
<dbReference type="EMBL" id="DXFD01000049">
    <property type="protein sequence ID" value="HIX46629.1"/>
    <property type="molecule type" value="Genomic_DNA"/>
</dbReference>
<keyword evidence="10" id="KW-1003">Cell membrane</keyword>
<dbReference type="GO" id="GO:0005886">
    <property type="term" value="C:plasma membrane"/>
    <property type="evidence" value="ECO:0007669"/>
    <property type="project" value="UniProtKB-SubCell"/>
</dbReference>
<evidence type="ECO:0000256" key="1">
    <source>
        <dbReference type="ARBA" id="ARBA00004141"/>
    </source>
</evidence>
<evidence type="ECO:0000256" key="3">
    <source>
        <dbReference type="ARBA" id="ARBA00022448"/>
    </source>
</evidence>
<comment type="subunit">
    <text evidence="10">Component of the Sec protein translocase complex. Heterotrimer consisting of SecY, SecE and SecG subunits. The heterotrimers can form oligomers, although 1 heterotrimer is thought to be able to translocate proteins. Interacts with the ribosome. Interacts with SecDF, and other proteins may be involved. Interacts with SecA.</text>
</comment>
<feature type="transmembrane region" description="Helical" evidence="10">
    <location>
        <begin position="378"/>
        <end position="398"/>
    </location>
</feature>
<dbReference type="PRINTS" id="PR00303">
    <property type="entry name" value="SECYTRNLCASE"/>
</dbReference>
<evidence type="ECO:0000313" key="14">
    <source>
        <dbReference type="EMBL" id="HIX46629.1"/>
    </source>
</evidence>
<dbReference type="HAMAP" id="MF_01465">
    <property type="entry name" value="SecY"/>
    <property type="match status" value="1"/>
</dbReference>
<feature type="transmembrane region" description="Helical" evidence="10">
    <location>
        <begin position="186"/>
        <end position="205"/>
    </location>
</feature>
<feature type="transmembrane region" description="Helical" evidence="10">
    <location>
        <begin position="64"/>
        <end position="95"/>
    </location>
</feature>
<evidence type="ECO:0000256" key="10">
    <source>
        <dbReference type="HAMAP-Rule" id="MF_01465"/>
    </source>
</evidence>
<dbReference type="AlphaFoldDB" id="A0A9D2ARM6"/>
<proteinExistence type="inferred from homology"/>
<evidence type="ECO:0000256" key="11">
    <source>
        <dbReference type="RuleBase" id="RU000537"/>
    </source>
</evidence>
<evidence type="ECO:0000256" key="8">
    <source>
        <dbReference type="ARBA" id="ARBA00023136"/>
    </source>
</evidence>
<feature type="transmembrane region" description="Helical" evidence="10">
    <location>
        <begin position="115"/>
        <end position="134"/>
    </location>
</feature>
<dbReference type="Proteomes" id="UP000824249">
    <property type="component" value="Unassembled WGS sequence"/>
</dbReference>
<comment type="similarity">
    <text evidence="2 10 13">Belongs to the SecY/SEC61-alpha family.</text>
</comment>
<dbReference type="Pfam" id="PF00344">
    <property type="entry name" value="SecY"/>
    <property type="match status" value="1"/>
</dbReference>
<dbReference type="GO" id="GO:0006605">
    <property type="term" value="P:protein targeting"/>
    <property type="evidence" value="ECO:0007669"/>
    <property type="project" value="UniProtKB-UniRule"/>
</dbReference>
<dbReference type="InterPro" id="IPR023201">
    <property type="entry name" value="SecY_dom_sf"/>
</dbReference>
<keyword evidence="7 10" id="KW-0811">Translocation</keyword>
<organism evidence="14 15">
    <name type="scientific">Candidatus Borkfalkia faecigallinarum</name>
    <dbReference type="NCBI Taxonomy" id="2838509"/>
    <lineage>
        <taxon>Bacteria</taxon>
        <taxon>Bacillati</taxon>
        <taxon>Bacillota</taxon>
        <taxon>Clostridia</taxon>
        <taxon>Christensenellales</taxon>
        <taxon>Christensenellaceae</taxon>
        <taxon>Candidatus Borkfalkia</taxon>
    </lineage>
</organism>
<name>A0A9D2ARM6_9FIRM</name>
<feature type="transmembrane region" description="Helical" evidence="10">
    <location>
        <begin position="319"/>
        <end position="340"/>
    </location>
</feature>
<gene>
    <name evidence="10 14" type="primary">secY</name>
    <name evidence="14" type="ORF">H9737_02950</name>
</gene>
<reference evidence="14" key="1">
    <citation type="journal article" date="2021" name="PeerJ">
        <title>Extensive microbial diversity within the chicken gut microbiome revealed by metagenomics and culture.</title>
        <authorList>
            <person name="Gilroy R."/>
            <person name="Ravi A."/>
            <person name="Getino M."/>
            <person name="Pursley I."/>
            <person name="Horton D.L."/>
            <person name="Alikhan N.F."/>
            <person name="Baker D."/>
            <person name="Gharbi K."/>
            <person name="Hall N."/>
            <person name="Watson M."/>
            <person name="Adriaenssens E.M."/>
            <person name="Foster-Nyarko E."/>
            <person name="Jarju S."/>
            <person name="Secka A."/>
            <person name="Antonio M."/>
            <person name="Oren A."/>
            <person name="Chaudhuri R.R."/>
            <person name="La Ragione R."/>
            <person name="Hildebrand F."/>
            <person name="Pallen M.J."/>
        </authorList>
    </citation>
    <scope>NUCLEOTIDE SEQUENCE</scope>
    <source>
        <strain evidence="14">26628</strain>
    </source>
</reference>
<evidence type="ECO:0000256" key="12">
    <source>
        <dbReference type="RuleBase" id="RU003484"/>
    </source>
</evidence>
<reference evidence="14" key="2">
    <citation type="submission" date="2021-04" db="EMBL/GenBank/DDBJ databases">
        <authorList>
            <person name="Gilroy R."/>
        </authorList>
    </citation>
    <scope>NUCLEOTIDE SEQUENCE</scope>
    <source>
        <strain evidence="14">26628</strain>
    </source>
</reference>
<dbReference type="PIRSF" id="PIRSF004557">
    <property type="entry name" value="SecY"/>
    <property type="match status" value="1"/>
</dbReference>
<protein>
    <recommendedName>
        <fullName evidence="9 10">Protein translocase subunit SecY</fullName>
    </recommendedName>
</protein>